<proteinExistence type="predicted"/>
<dbReference type="AlphaFoldDB" id="A0A418M3J7"/>
<accession>A0A418M3J7</accession>
<protein>
    <submittedName>
        <fullName evidence="1">Uncharacterized protein</fullName>
    </submittedName>
</protein>
<dbReference type="Proteomes" id="UP000283523">
    <property type="component" value="Unassembled WGS sequence"/>
</dbReference>
<organism evidence="1 2">
    <name type="scientific">Fibrisoma montanum</name>
    <dbReference type="NCBI Taxonomy" id="2305895"/>
    <lineage>
        <taxon>Bacteria</taxon>
        <taxon>Pseudomonadati</taxon>
        <taxon>Bacteroidota</taxon>
        <taxon>Cytophagia</taxon>
        <taxon>Cytophagales</taxon>
        <taxon>Spirosomataceae</taxon>
        <taxon>Fibrisoma</taxon>
    </lineage>
</organism>
<dbReference type="OrthoDB" id="907855at2"/>
<gene>
    <name evidence="1" type="ORF">DYU11_20005</name>
</gene>
<dbReference type="EMBL" id="QXED01000006">
    <property type="protein sequence ID" value="RIV20338.1"/>
    <property type="molecule type" value="Genomic_DNA"/>
</dbReference>
<comment type="caution">
    <text evidence="1">The sequence shown here is derived from an EMBL/GenBank/DDBJ whole genome shotgun (WGS) entry which is preliminary data.</text>
</comment>
<sequence>MARIGLPSYLDFANWCQQGIRVAPKFTLPDGVKVAVIPKHPDLNLTDIVGRGGVQWFRANNVADSAKLRWMESKEMFPGFNPGGERPGRQKTPQQWVDVANSMPLFAAEIDEFLEGEANIDTQDSQYTSFKQARKAKYQAGGVSDPEIYLCYGALILYGARGWKVDGVYQGPLGTYYRNLYSSQSAARNTMPGYFNVHEGTSLPNVKYYPEGPATAPEFYEKLHEMEVMMKGLNIANPRCAYVSSQLIESLPDTIPDNRPGWDTHILIYQGRQVGTAGKVTAQAHPDWDWDQQLAMYLIIGLMTGKRVIAWDDTSQYGTDPVTIYQSQPGDFHITYWSSPNGTPPPYGNPGYPPLRLTWYEAIYAACHIYKQFERTAGQNWQYLKFRVGDGPWIEPQADGSDVLFAAANSRGIAKGRFYQGAYDFVYYNPSKPKDRTGYETITVEFSNGQQYTRTCQGRVVNPFAE</sequence>
<keyword evidence="2" id="KW-1185">Reference proteome</keyword>
<name>A0A418M3J7_9BACT</name>
<reference evidence="1 2" key="1">
    <citation type="submission" date="2018-08" db="EMBL/GenBank/DDBJ databases">
        <title>Fibrisoma montanum sp. nov., isolated from Danxia mountain soil.</title>
        <authorList>
            <person name="Huang Y."/>
        </authorList>
    </citation>
    <scope>NUCLEOTIDE SEQUENCE [LARGE SCALE GENOMIC DNA]</scope>
    <source>
        <strain evidence="1 2">HYT19</strain>
    </source>
</reference>
<dbReference type="RefSeq" id="WP_119669505.1">
    <property type="nucleotide sequence ID" value="NZ_QXED01000006.1"/>
</dbReference>
<evidence type="ECO:0000313" key="1">
    <source>
        <dbReference type="EMBL" id="RIV20338.1"/>
    </source>
</evidence>
<evidence type="ECO:0000313" key="2">
    <source>
        <dbReference type="Proteomes" id="UP000283523"/>
    </source>
</evidence>